<evidence type="ECO:0000256" key="5">
    <source>
        <dbReference type="ARBA" id="ARBA00023163"/>
    </source>
</evidence>
<evidence type="ECO:0000256" key="4">
    <source>
        <dbReference type="ARBA" id="ARBA00023125"/>
    </source>
</evidence>
<keyword evidence="5" id="KW-0804">Transcription</keyword>
<evidence type="ECO:0000313" key="9">
    <source>
        <dbReference type="EMBL" id="CAK9082272.1"/>
    </source>
</evidence>
<dbReference type="PROSITE" id="PS51998">
    <property type="entry name" value="DEK_C"/>
    <property type="match status" value="1"/>
</dbReference>
<evidence type="ECO:0000256" key="1">
    <source>
        <dbReference type="ARBA" id="ARBA00004123"/>
    </source>
</evidence>
<keyword evidence="4" id="KW-0238">DNA-binding</keyword>
<proteinExistence type="inferred from homology"/>
<comment type="subcellular location">
    <subcellularLocation>
        <location evidence="1">Nucleus</location>
    </subcellularLocation>
</comment>
<sequence length="299" mass="32929">MASVWLEAHGKAVVVKGDTMQIKAALLQDLQNCGTVKKVEDKTGSTTNGNTGPTAATKNSAAPQAPKKRAAAEGESEVIQLDDNVRVEANAYQGKIGVDIRRFWTEKASGELRPGKGLRMSQSEWEAICAGKERIDEMLKEGEENSWFAEGDVTVSITGGSVDLRRFYTDKSDGEKKPGKQGIRLSAILWGVLKAEMANITKMLGQVSTEGNVTKKPKQNKNASTRDEASPVERPEHAKWKEELTMILQGRDLQNVSLRKVREELEAALEMPKDGLLQRKEEVKNIVTEIVQSLERQGE</sequence>
<name>A0ABP0Q1Y2_9DINO</name>
<organism evidence="9 10">
    <name type="scientific">Durusdinium trenchii</name>
    <dbReference type="NCBI Taxonomy" id="1381693"/>
    <lineage>
        <taxon>Eukaryota</taxon>
        <taxon>Sar</taxon>
        <taxon>Alveolata</taxon>
        <taxon>Dinophyceae</taxon>
        <taxon>Suessiales</taxon>
        <taxon>Symbiodiniaceae</taxon>
        <taxon>Durusdinium</taxon>
    </lineage>
</organism>
<dbReference type="PANTHER" id="PTHR13215">
    <property type="entry name" value="RNA POLYMERASE II TRANSCRIPTIONAL COACTIVATOR"/>
    <property type="match status" value="1"/>
</dbReference>
<dbReference type="Pfam" id="PF08766">
    <property type="entry name" value="DEK_C"/>
    <property type="match status" value="1"/>
</dbReference>
<evidence type="ECO:0000256" key="3">
    <source>
        <dbReference type="ARBA" id="ARBA00023015"/>
    </source>
</evidence>
<reference evidence="9 10" key="1">
    <citation type="submission" date="2024-02" db="EMBL/GenBank/DDBJ databases">
        <authorList>
            <person name="Chen Y."/>
            <person name="Shah S."/>
            <person name="Dougan E. K."/>
            <person name="Thang M."/>
            <person name="Chan C."/>
        </authorList>
    </citation>
    <scope>NUCLEOTIDE SEQUENCE [LARGE SCALE GENOMIC DNA]</scope>
</reference>
<dbReference type="SUPFAM" id="SSF54447">
    <property type="entry name" value="ssDNA-binding transcriptional regulator domain"/>
    <property type="match status" value="2"/>
</dbReference>
<dbReference type="InterPro" id="IPR003173">
    <property type="entry name" value="PC4_C"/>
</dbReference>
<dbReference type="InterPro" id="IPR014876">
    <property type="entry name" value="DEK_C"/>
</dbReference>
<gene>
    <name evidence="9" type="ORF">CCMP2556_LOCUS40200</name>
</gene>
<dbReference type="EMBL" id="CAXAMN010023918">
    <property type="protein sequence ID" value="CAK9082272.1"/>
    <property type="molecule type" value="Genomic_DNA"/>
</dbReference>
<comment type="caution">
    <text evidence="9">The sequence shown here is derived from an EMBL/GenBank/DDBJ whole genome shotgun (WGS) entry which is preliminary data.</text>
</comment>
<evidence type="ECO:0000256" key="7">
    <source>
        <dbReference type="SAM" id="MobiDB-lite"/>
    </source>
</evidence>
<dbReference type="Proteomes" id="UP001642484">
    <property type="component" value="Unassembled WGS sequence"/>
</dbReference>
<dbReference type="Gene3D" id="2.30.31.10">
    <property type="entry name" value="Transcriptional Coactivator Pc4, Chain A"/>
    <property type="match status" value="2"/>
</dbReference>
<dbReference type="SUPFAM" id="SSF109715">
    <property type="entry name" value="DEK C-terminal domain"/>
    <property type="match status" value="1"/>
</dbReference>
<evidence type="ECO:0000256" key="2">
    <source>
        <dbReference type="ARBA" id="ARBA00009001"/>
    </source>
</evidence>
<feature type="domain" description="DEK-C" evidence="8">
    <location>
        <begin position="234"/>
        <end position="292"/>
    </location>
</feature>
<keyword evidence="3" id="KW-0805">Transcription regulation</keyword>
<dbReference type="InterPro" id="IPR045125">
    <property type="entry name" value="Sub1/Tcp4-like"/>
</dbReference>
<evidence type="ECO:0000256" key="6">
    <source>
        <dbReference type="ARBA" id="ARBA00023242"/>
    </source>
</evidence>
<evidence type="ECO:0000313" key="10">
    <source>
        <dbReference type="Proteomes" id="UP001642484"/>
    </source>
</evidence>
<keyword evidence="6" id="KW-0539">Nucleus</keyword>
<accession>A0ABP0Q1Y2</accession>
<comment type="similarity">
    <text evidence="2">Belongs to the transcriptional coactivator PC4 family.</text>
</comment>
<feature type="compositionally biased region" description="Basic and acidic residues" evidence="7">
    <location>
        <begin position="224"/>
        <end position="236"/>
    </location>
</feature>
<dbReference type="InterPro" id="IPR009044">
    <property type="entry name" value="ssDNA-bd_transcriptional_reg"/>
</dbReference>
<protein>
    <recommendedName>
        <fullName evidence="8">DEK-C domain-containing protein</fullName>
    </recommendedName>
</protein>
<feature type="region of interest" description="Disordered" evidence="7">
    <location>
        <begin position="40"/>
        <end position="75"/>
    </location>
</feature>
<feature type="region of interest" description="Disordered" evidence="7">
    <location>
        <begin position="209"/>
        <end position="236"/>
    </location>
</feature>
<keyword evidence="10" id="KW-1185">Reference proteome</keyword>
<dbReference type="Pfam" id="PF02229">
    <property type="entry name" value="PC4"/>
    <property type="match status" value="2"/>
</dbReference>
<feature type="compositionally biased region" description="Low complexity" evidence="7">
    <location>
        <begin position="44"/>
        <end position="65"/>
    </location>
</feature>
<evidence type="ECO:0000259" key="8">
    <source>
        <dbReference type="PROSITE" id="PS51998"/>
    </source>
</evidence>